<accession>A0A1W9KP22</accession>
<protein>
    <submittedName>
        <fullName evidence="1">Uncharacterized protein</fullName>
    </submittedName>
</protein>
<evidence type="ECO:0000313" key="1">
    <source>
        <dbReference type="EMBL" id="OQW85861.1"/>
    </source>
</evidence>
<reference evidence="1 2" key="1">
    <citation type="submission" date="2017-01" db="EMBL/GenBank/DDBJ databases">
        <title>Novel large sulfur bacteria in the metagenomes of groundwater-fed chemosynthetic microbial mats in the Lake Huron basin.</title>
        <authorList>
            <person name="Sharrar A.M."/>
            <person name="Flood B.E."/>
            <person name="Bailey J.V."/>
            <person name="Jones D.S."/>
            <person name="Biddanda B."/>
            <person name="Ruberg S.A."/>
            <person name="Marcus D.N."/>
            <person name="Dick G.J."/>
        </authorList>
    </citation>
    <scope>NUCLEOTIDE SEQUENCE [LARGE SCALE GENOMIC DNA]</scope>
    <source>
        <strain evidence="1">A7</strain>
    </source>
</reference>
<organism evidence="1 2">
    <name type="scientific">Rhodoferax ferrireducens</name>
    <dbReference type="NCBI Taxonomy" id="192843"/>
    <lineage>
        <taxon>Bacteria</taxon>
        <taxon>Pseudomonadati</taxon>
        <taxon>Pseudomonadota</taxon>
        <taxon>Betaproteobacteria</taxon>
        <taxon>Burkholderiales</taxon>
        <taxon>Comamonadaceae</taxon>
        <taxon>Rhodoferax</taxon>
    </lineage>
</organism>
<gene>
    <name evidence="1" type="ORF">BWK72_20135</name>
</gene>
<proteinExistence type="predicted"/>
<sequence>MRVYTKGCFLAVQFNAGQKPVMAFGIVRKEDMHQDEKLIYRFHLTGEAFPGRPGNANSMPRPQV</sequence>
<name>A0A1W9KP22_9BURK</name>
<dbReference type="Proteomes" id="UP000192505">
    <property type="component" value="Unassembled WGS sequence"/>
</dbReference>
<dbReference type="EMBL" id="MTEI01000031">
    <property type="protein sequence ID" value="OQW85861.1"/>
    <property type="molecule type" value="Genomic_DNA"/>
</dbReference>
<evidence type="ECO:0000313" key="2">
    <source>
        <dbReference type="Proteomes" id="UP000192505"/>
    </source>
</evidence>
<dbReference type="AlphaFoldDB" id="A0A1W9KP22"/>
<comment type="caution">
    <text evidence="1">The sequence shown here is derived from an EMBL/GenBank/DDBJ whole genome shotgun (WGS) entry which is preliminary data.</text>
</comment>